<accession>A0ABU1ZCQ5</accession>
<proteinExistence type="predicted"/>
<evidence type="ECO:0000313" key="4">
    <source>
        <dbReference type="Proteomes" id="UP001180536"/>
    </source>
</evidence>
<dbReference type="RefSeq" id="WP_310347407.1">
    <property type="nucleotide sequence ID" value="NZ_JAVDXQ010000005.1"/>
</dbReference>
<evidence type="ECO:0000256" key="1">
    <source>
        <dbReference type="SAM" id="Phobius"/>
    </source>
</evidence>
<keyword evidence="1" id="KW-1133">Transmembrane helix</keyword>
<evidence type="ECO:0000259" key="2">
    <source>
        <dbReference type="Pfam" id="PF13548"/>
    </source>
</evidence>
<feature type="transmembrane region" description="Helical" evidence="1">
    <location>
        <begin position="80"/>
        <end position="102"/>
    </location>
</feature>
<dbReference type="EMBL" id="JAVDXQ010000005">
    <property type="protein sequence ID" value="MDR7298394.1"/>
    <property type="molecule type" value="Genomic_DNA"/>
</dbReference>
<feature type="transmembrane region" description="Helical" evidence="1">
    <location>
        <begin position="169"/>
        <end position="191"/>
    </location>
</feature>
<feature type="transmembrane region" description="Helical" evidence="1">
    <location>
        <begin position="45"/>
        <end position="68"/>
    </location>
</feature>
<dbReference type="InterPro" id="IPR025196">
    <property type="entry name" value="DUF4126"/>
</dbReference>
<keyword evidence="1" id="KW-0812">Transmembrane</keyword>
<dbReference type="Pfam" id="PF13548">
    <property type="entry name" value="DUF4126"/>
    <property type="match status" value="1"/>
</dbReference>
<gene>
    <name evidence="3" type="ORF">J2X16_003757</name>
</gene>
<feature type="domain" description="DUF4126" evidence="2">
    <location>
        <begin position="10"/>
        <end position="184"/>
    </location>
</feature>
<evidence type="ECO:0000313" key="3">
    <source>
        <dbReference type="EMBL" id="MDR7298394.1"/>
    </source>
</evidence>
<keyword evidence="4" id="KW-1185">Reference proteome</keyword>
<sequence length="204" mass="21186">MTHLDAVQLIALAAALGWASGLRLYLTVLLVGIAGHWGWVALPPGLQVLASTLVMACAAALAFIEFLADKIPLVDSAWDALHTLIRIPAGAALVAGLVSGWAGDGGQAWGIMAALLGGGLAAAAHTAKASTRAAANTSPEPFSNIGLSLMGDVAVPTMLWLAWAHPFVFFPLLAVALAVMAVLTWFCFKFVRALVRRVRRPASA</sequence>
<organism evidence="3 4">
    <name type="scientific">Pelomonas aquatica</name>
    <dbReference type="NCBI Taxonomy" id="431058"/>
    <lineage>
        <taxon>Bacteria</taxon>
        <taxon>Pseudomonadati</taxon>
        <taxon>Pseudomonadota</taxon>
        <taxon>Betaproteobacteria</taxon>
        <taxon>Burkholderiales</taxon>
        <taxon>Sphaerotilaceae</taxon>
        <taxon>Roseateles</taxon>
    </lineage>
</organism>
<feature type="transmembrane region" description="Helical" evidence="1">
    <location>
        <begin position="145"/>
        <end position="163"/>
    </location>
</feature>
<protein>
    <recommendedName>
        <fullName evidence="2">DUF4126 domain-containing protein</fullName>
    </recommendedName>
</protein>
<feature type="transmembrane region" description="Helical" evidence="1">
    <location>
        <begin position="108"/>
        <end position="124"/>
    </location>
</feature>
<keyword evidence="1" id="KW-0472">Membrane</keyword>
<comment type="caution">
    <text evidence="3">The sequence shown here is derived from an EMBL/GenBank/DDBJ whole genome shotgun (WGS) entry which is preliminary data.</text>
</comment>
<reference evidence="3 4" key="1">
    <citation type="submission" date="2023-07" db="EMBL/GenBank/DDBJ databases">
        <title>Sorghum-associated microbial communities from plants grown in Nebraska, USA.</title>
        <authorList>
            <person name="Schachtman D."/>
        </authorList>
    </citation>
    <scope>NUCLEOTIDE SEQUENCE [LARGE SCALE GENOMIC DNA]</scope>
    <source>
        <strain evidence="3 4">BE310</strain>
    </source>
</reference>
<name>A0ABU1ZCQ5_9BURK</name>
<dbReference type="Proteomes" id="UP001180536">
    <property type="component" value="Unassembled WGS sequence"/>
</dbReference>